<organism evidence="1 2">
    <name type="scientific">Arabis alpina</name>
    <name type="common">Alpine rock-cress</name>
    <dbReference type="NCBI Taxonomy" id="50452"/>
    <lineage>
        <taxon>Eukaryota</taxon>
        <taxon>Viridiplantae</taxon>
        <taxon>Streptophyta</taxon>
        <taxon>Embryophyta</taxon>
        <taxon>Tracheophyta</taxon>
        <taxon>Spermatophyta</taxon>
        <taxon>Magnoliopsida</taxon>
        <taxon>eudicotyledons</taxon>
        <taxon>Gunneridae</taxon>
        <taxon>Pentapetalae</taxon>
        <taxon>rosids</taxon>
        <taxon>malvids</taxon>
        <taxon>Brassicales</taxon>
        <taxon>Brassicaceae</taxon>
        <taxon>Arabideae</taxon>
        <taxon>Arabis</taxon>
    </lineage>
</organism>
<accession>A0A087G2J9</accession>
<gene>
    <name evidence="1" type="ORF">AALP_AAs42233U000100</name>
</gene>
<name>A0A087G2J9_ARAAL</name>
<evidence type="ECO:0000313" key="1">
    <source>
        <dbReference type="EMBL" id="KFK24101.1"/>
    </source>
</evidence>
<dbReference type="AlphaFoldDB" id="A0A087G2J9"/>
<proteinExistence type="predicted"/>
<dbReference type="EMBL" id="KL972082">
    <property type="protein sequence ID" value="KFK24101.1"/>
    <property type="molecule type" value="Genomic_DNA"/>
</dbReference>
<sequence>PYRFQDYLSSSALLKDEPLGHQVIKSRPKSKLAVENSLVSIFANLGNVDYAQNGQFPFDA</sequence>
<protein>
    <submittedName>
        <fullName evidence="1">Uncharacterized protein</fullName>
    </submittedName>
</protein>
<dbReference type="Gramene" id="KFK24101">
    <property type="protein sequence ID" value="KFK24101"/>
    <property type="gene ID" value="AALP_AAs42233U000100"/>
</dbReference>
<dbReference type="Proteomes" id="UP000029120">
    <property type="component" value="Unassembled WGS sequence"/>
</dbReference>
<evidence type="ECO:0000313" key="2">
    <source>
        <dbReference type="Proteomes" id="UP000029120"/>
    </source>
</evidence>
<reference evidence="2" key="1">
    <citation type="journal article" date="2015" name="Nat. Plants">
        <title>Genome expansion of Arabis alpina linked with retrotransposition and reduced symmetric DNA methylation.</title>
        <authorList>
            <person name="Willing E.M."/>
            <person name="Rawat V."/>
            <person name="Mandakova T."/>
            <person name="Maumus F."/>
            <person name="James G.V."/>
            <person name="Nordstroem K.J."/>
            <person name="Becker C."/>
            <person name="Warthmann N."/>
            <person name="Chica C."/>
            <person name="Szarzynska B."/>
            <person name="Zytnicki M."/>
            <person name="Albani M.C."/>
            <person name="Kiefer C."/>
            <person name="Bergonzi S."/>
            <person name="Castaings L."/>
            <person name="Mateos J.L."/>
            <person name="Berns M.C."/>
            <person name="Bujdoso N."/>
            <person name="Piofczyk T."/>
            <person name="de Lorenzo L."/>
            <person name="Barrero-Sicilia C."/>
            <person name="Mateos I."/>
            <person name="Piednoel M."/>
            <person name="Hagmann J."/>
            <person name="Chen-Min-Tao R."/>
            <person name="Iglesias-Fernandez R."/>
            <person name="Schuster S.C."/>
            <person name="Alonso-Blanco C."/>
            <person name="Roudier F."/>
            <person name="Carbonero P."/>
            <person name="Paz-Ares J."/>
            <person name="Davis S.J."/>
            <person name="Pecinka A."/>
            <person name="Quesneville H."/>
            <person name="Colot V."/>
            <person name="Lysak M.A."/>
            <person name="Weigel D."/>
            <person name="Coupland G."/>
            <person name="Schneeberger K."/>
        </authorList>
    </citation>
    <scope>NUCLEOTIDE SEQUENCE [LARGE SCALE GENOMIC DNA]</scope>
    <source>
        <strain evidence="2">cv. Pajares</strain>
    </source>
</reference>
<feature type="non-terminal residue" evidence="1">
    <location>
        <position position="1"/>
    </location>
</feature>
<keyword evidence="2" id="KW-1185">Reference proteome</keyword>